<evidence type="ECO:0000313" key="2">
    <source>
        <dbReference type="EMBL" id="SBO14483.1"/>
    </source>
</evidence>
<reference evidence="4" key="2">
    <citation type="submission" date="2016-03" db="EMBL/GenBank/DDBJ databases">
        <authorList>
            <person name="Loux Valentin"/>
        </authorList>
    </citation>
    <scope>NUCLEOTIDE SEQUENCE [LARGE SCALE GENOMIC DNA]</scope>
    <source>
        <strain evidence="4">C1</strain>
    </source>
</reference>
<dbReference type="AlphaFoldDB" id="A0A098GJQ4"/>
<gene>
    <name evidence="2" type="ORF">ANAPC1_00841</name>
    <name evidence="1" type="ORF">ANAPHAGO_00429</name>
</gene>
<dbReference type="NCBIfam" id="TIGR02215">
    <property type="entry name" value="phage_chp_gp8"/>
    <property type="match status" value="1"/>
</dbReference>
<sequence>MMENSVFQILRKSSSKEFPVSLEDAKLFLGINNSKEDALLLNLISISTEYAQWYIERSLMQQTWQLSYSGEVVPKKIYLPFGPLISVTSVNTTTARNEKITIKSNNYCVDMLRSSIELSSCLDSVHVEIVYSAGYLAPEIIPAQVRHGILHHTAISYKNRSNVDIKHMTFLKEMYLPFRELKLVL</sequence>
<reference evidence="1 3" key="1">
    <citation type="submission" date="2014-09" db="EMBL/GenBank/DDBJ databases">
        <authorList>
            <person name="Loux Valentin"/>
            <person name="Dugat Thibaut"/>
        </authorList>
    </citation>
    <scope>NUCLEOTIDE SEQUENCE [LARGE SCALE GENOMIC DNA]</scope>
    <source>
        <strain evidence="1 3">BOV-10_179</strain>
    </source>
</reference>
<dbReference type="InterPro" id="IPR011738">
    <property type="entry name" value="Phage_CHP"/>
</dbReference>
<dbReference type="Proteomes" id="UP000078419">
    <property type="component" value="Unassembled WGS sequence"/>
</dbReference>
<dbReference type="EMBL" id="FLLR01000034">
    <property type="protein sequence ID" value="SBO14483.1"/>
    <property type="molecule type" value="Genomic_DNA"/>
</dbReference>
<evidence type="ECO:0000313" key="1">
    <source>
        <dbReference type="EMBL" id="CEH11230.1"/>
    </source>
</evidence>
<dbReference type="CDD" id="cd08054">
    <property type="entry name" value="gp6"/>
    <property type="match status" value="1"/>
</dbReference>
<dbReference type="EMBL" id="CCXQ01000145">
    <property type="protein sequence ID" value="CEH11230.1"/>
    <property type="molecule type" value="Genomic_DNA"/>
</dbReference>
<name>A0A098GJQ4_ANAPH</name>
<reference evidence="2" key="3">
    <citation type="submission" date="2016-03" db="EMBL/GenBank/DDBJ databases">
        <authorList>
            <person name="Loux V."/>
        </authorList>
    </citation>
    <scope>NUCLEOTIDE SEQUENCE</scope>
    <source>
        <strain evidence="2">C1</strain>
    </source>
</reference>
<dbReference type="Gene3D" id="1.10.3230.30">
    <property type="entry name" value="Phage gp6-like head-tail connector protein"/>
    <property type="match status" value="1"/>
</dbReference>
<organism evidence="1 3">
    <name type="scientific">Anaplasma phagocytophilum</name>
    <name type="common">Ehrlichia phagocytophila</name>
    <dbReference type="NCBI Taxonomy" id="948"/>
    <lineage>
        <taxon>Bacteria</taxon>
        <taxon>Pseudomonadati</taxon>
        <taxon>Pseudomonadota</taxon>
        <taxon>Alphaproteobacteria</taxon>
        <taxon>Rickettsiales</taxon>
        <taxon>Anaplasmataceae</taxon>
        <taxon>Anaplasma</taxon>
        <taxon>phagocytophilum group</taxon>
    </lineage>
</organism>
<protein>
    <submittedName>
        <fullName evidence="2">Phage gp6-like head-tail connector protein</fullName>
    </submittedName>
</protein>
<evidence type="ECO:0000313" key="3">
    <source>
        <dbReference type="Proteomes" id="UP000055047"/>
    </source>
</evidence>
<dbReference type="InterPro" id="IPR021146">
    <property type="entry name" value="Phage_gp6-like_head-tail"/>
</dbReference>
<dbReference type="Pfam" id="PF05135">
    <property type="entry name" value="Phage_connect_1"/>
    <property type="match status" value="1"/>
</dbReference>
<dbReference type="RefSeq" id="WP_044142832.1">
    <property type="nucleotide sequence ID" value="NZ_CCXQ01000145.1"/>
</dbReference>
<accession>A0A098GJQ4</accession>
<dbReference type="Proteomes" id="UP000055047">
    <property type="component" value="Unassembled WGS sequence"/>
</dbReference>
<proteinExistence type="predicted"/>
<evidence type="ECO:0000313" key="4">
    <source>
        <dbReference type="Proteomes" id="UP000078419"/>
    </source>
</evidence>